<dbReference type="OrthoDB" id="7278537at2"/>
<evidence type="ECO:0000313" key="1">
    <source>
        <dbReference type="EMBL" id="OAN50157.1"/>
    </source>
</evidence>
<name>A0A178MQ50_9PROT</name>
<organism evidence="1 2">
    <name type="scientific">Paramagnetospirillum marisnigri</name>
    <dbReference type="NCBI Taxonomy" id="1285242"/>
    <lineage>
        <taxon>Bacteria</taxon>
        <taxon>Pseudomonadati</taxon>
        <taxon>Pseudomonadota</taxon>
        <taxon>Alphaproteobacteria</taxon>
        <taxon>Rhodospirillales</taxon>
        <taxon>Magnetospirillaceae</taxon>
        <taxon>Paramagnetospirillum</taxon>
    </lineage>
</organism>
<dbReference type="STRING" id="1285242.A6A04_01735"/>
<reference evidence="1 2" key="1">
    <citation type="submission" date="2016-04" db="EMBL/GenBank/DDBJ databases">
        <title>Draft genome sequence of freshwater magnetotactic bacteria Magnetospirillum marisnigri SP-1 and Magnetospirillum moscoviense BB-1.</title>
        <authorList>
            <person name="Koziaeva V."/>
            <person name="Dziuba M.V."/>
            <person name="Ivanov T.M."/>
            <person name="Kuznetsov B."/>
            <person name="Grouzdev D.S."/>
        </authorList>
    </citation>
    <scope>NUCLEOTIDE SEQUENCE [LARGE SCALE GENOMIC DNA]</scope>
    <source>
        <strain evidence="1 2">SP-1</strain>
    </source>
</reference>
<dbReference type="RefSeq" id="WP_068492448.1">
    <property type="nucleotide sequence ID" value="NZ_LWQT01000055.1"/>
</dbReference>
<keyword evidence="2" id="KW-1185">Reference proteome</keyword>
<dbReference type="Proteomes" id="UP000078428">
    <property type="component" value="Unassembled WGS sequence"/>
</dbReference>
<accession>A0A178MQ50</accession>
<sequence>MALSAIALCSRALLRLGASPIASFEDGTAESEVAALLYPPLRDAVLSSHPWSFATAQGSLPRLAAAPVADFANAFQLPADFLRVLSAGPGGRGQGLTYRIHQDRLLCDAEEVVLTYVFRPDESGFPPFFDQMLMARLTAEFCIPVTESTTRAQFLFRLAEDEFRRAKLIDGQQQTPAAIADFPLVEVRS</sequence>
<protein>
    <submittedName>
        <fullName evidence="1">Uncharacterized protein</fullName>
    </submittedName>
</protein>
<proteinExistence type="predicted"/>
<gene>
    <name evidence="1" type="ORF">A6A04_01735</name>
</gene>
<dbReference type="EMBL" id="LWQT01000055">
    <property type="protein sequence ID" value="OAN50157.1"/>
    <property type="molecule type" value="Genomic_DNA"/>
</dbReference>
<evidence type="ECO:0000313" key="2">
    <source>
        <dbReference type="Proteomes" id="UP000078428"/>
    </source>
</evidence>
<dbReference type="AlphaFoldDB" id="A0A178MQ50"/>
<comment type="caution">
    <text evidence="1">The sequence shown here is derived from an EMBL/GenBank/DDBJ whole genome shotgun (WGS) entry which is preliminary data.</text>
</comment>